<sequence length="206" mass="22993">MKKVKPYKSKSAAMKAIDNGGRFYNLLTKANDGEVTEAELSRVAGVFSDHKLMHLFLEMSLIELPNATDIKNTLSTSLKQSYHEHKPNVISLHDSLTIGCAGQTVIVTGIPLLVESKTEFSGFITIPMTTGNVTTMMMVPIFDQYEVYELKDEISNNKVLLAHTRGGKKLGPVPTRIGGCLKERQQNEDTDEKDLFIEVCYYTPLY</sequence>
<dbReference type="EMBL" id="BSOT01000005">
    <property type="protein sequence ID" value="GLR69745.1"/>
    <property type="molecule type" value="Genomic_DNA"/>
</dbReference>
<evidence type="ECO:0000313" key="1">
    <source>
        <dbReference type="EMBL" id="GLR69745.1"/>
    </source>
</evidence>
<proteinExistence type="predicted"/>
<dbReference type="Proteomes" id="UP001156601">
    <property type="component" value="Unassembled WGS sequence"/>
</dbReference>
<organism evidence="1 2">
    <name type="scientific">Agaribacter marinus</name>
    <dbReference type="NCBI Taxonomy" id="1431249"/>
    <lineage>
        <taxon>Bacteria</taxon>
        <taxon>Pseudomonadati</taxon>
        <taxon>Pseudomonadota</taxon>
        <taxon>Gammaproteobacteria</taxon>
        <taxon>Alteromonadales</taxon>
        <taxon>Alteromonadaceae</taxon>
        <taxon>Agaribacter</taxon>
    </lineage>
</organism>
<reference evidence="1" key="2">
    <citation type="submission" date="2023-01" db="EMBL/GenBank/DDBJ databases">
        <title>Draft genome sequence of Agaribacter marinus strain NBRC 110023.</title>
        <authorList>
            <person name="Sun Q."/>
            <person name="Mori K."/>
        </authorList>
    </citation>
    <scope>NUCLEOTIDE SEQUENCE</scope>
    <source>
        <strain evidence="1">NBRC 110023</strain>
    </source>
</reference>
<dbReference type="AlphaFoldDB" id="A0AA37T163"/>
<gene>
    <name evidence="1" type="ORF">GCM10007852_06530</name>
</gene>
<evidence type="ECO:0000313" key="2">
    <source>
        <dbReference type="Proteomes" id="UP001156601"/>
    </source>
</evidence>
<keyword evidence="2" id="KW-1185">Reference proteome</keyword>
<dbReference type="RefSeq" id="WP_284216056.1">
    <property type="nucleotide sequence ID" value="NZ_BSOT01000005.1"/>
</dbReference>
<accession>A0AA37T163</accession>
<protein>
    <submittedName>
        <fullName evidence="1">Uncharacterized protein</fullName>
    </submittedName>
</protein>
<name>A0AA37T163_9ALTE</name>
<reference evidence="1" key="1">
    <citation type="journal article" date="2014" name="Int. J. Syst. Evol. Microbiol.">
        <title>Complete genome sequence of Corynebacterium casei LMG S-19264T (=DSM 44701T), isolated from a smear-ripened cheese.</title>
        <authorList>
            <consortium name="US DOE Joint Genome Institute (JGI-PGF)"/>
            <person name="Walter F."/>
            <person name="Albersmeier A."/>
            <person name="Kalinowski J."/>
            <person name="Ruckert C."/>
        </authorList>
    </citation>
    <scope>NUCLEOTIDE SEQUENCE</scope>
    <source>
        <strain evidence="1">NBRC 110023</strain>
    </source>
</reference>
<comment type="caution">
    <text evidence="1">The sequence shown here is derived from an EMBL/GenBank/DDBJ whole genome shotgun (WGS) entry which is preliminary data.</text>
</comment>